<organism evidence="7 8">
    <name type="scientific">Globodera rostochiensis</name>
    <name type="common">Golden nematode worm</name>
    <name type="synonym">Heterodera rostochiensis</name>
    <dbReference type="NCBI Taxonomy" id="31243"/>
    <lineage>
        <taxon>Eukaryota</taxon>
        <taxon>Metazoa</taxon>
        <taxon>Ecdysozoa</taxon>
        <taxon>Nematoda</taxon>
        <taxon>Chromadorea</taxon>
        <taxon>Rhabditida</taxon>
        <taxon>Tylenchina</taxon>
        <taxon>Tylenchomorpha</taxon>
        <taxon>Tylenchoidea</taxon>
        <taxon>Heteroderidae</taxon>
        <taxon>Heteroderinae</taxon>
        <taxon>Globodera</taxon>
    </lineage>
</organism>
<comment type="subcellular location">
    <subcellularLocation>
        <location evidence="1">Membrane</location>
        <topology evidence="1">Single-pass type II membrane protein</topology>
    </subcellularLocation>
</comment>
<dbReference type="GO" id="GO:0016263">
    <property type="term" value="F:glycoprotein-N-acetylgalactosamine 3-beta-galactosyltransferase activity"/>
    <property type="evidence" value="ECO:0007669"/>
    <property type="project" value="TreeGrafter"/>
</dbReference>
<evidence type="ECO:0000313" key="7">
    <source>
        <dbReference type="Proteomes" id="UP000887572"/>
    </source>
</evidence>
<evidence type="ECO:0000256" key="4">
    <source>
        <dbReference type="ARBA" id="ARBA00022968"/>
    </source>
</evidence>
<evidence type="ECO:0000256" key="2">
    <source>
        <dbReference type="ARBA" id="ARBA00006462"/>
    </source>
</evidence>
<sequence length="334" mass="37987">MRKFRSFHSLLTGIAVGVLLGLCISLFNKRIEIYVNFPVEDTSTITFSSDLPPHLMRRGQKSNELMPSNVWVRCVILLESGKQLWPEKNLLSVRGTWARKCNETLYFTDSAQLQHRYGANLSSSMRILLIQQGLSKAENVKLRPRDWALMANLINFLSKLDQKGENNQKVGKKWTVVTDGRSYMHLENLRLLLNQVNDNAAIIVGRKVPIERDFWRSVFSFLFPFSSPTCPPSFGWPLHAGRVIGGCALRLGIALWDPVDEESRPLIVDQNFKFLFSRIAKNATLGKTEDRYSSDPAAVLANCCSDRAIAFALLNHKEQRLIDFGVHHLRVFGR</sequence>
<dbReference type="Gene3D" id="3.90.550.50">
    <property type="match status" value="1"/>
</dbReference>
<evidence type="ECO:0000256" key="3">
    <source>
        <dbReference type="ARBA" id="ARBA00022692"/>
    </source>
</evidence>
<dbReference type="PANTHER" id="PTHR23033">
    <property type="entry name" value="BETA1,3-GALACTOSYLTRANSFERASE"/>
    <property type="match status" value="1"/>
</dbReference>
<dbReference type="WBParaSite" id="Gr19_v10_g4749.t1">
    <property type="protein sequence ID" value="Gr19_v10_g4749.t1"/>
    <property type="gene ID" value="Gr19_v10_g4749"/>
</dbReference>
<dbReference type="PANTHER" id="PTHR23033:SF8">
    <property type="entry name" value="HEXOSYLTRANSFERASE"/>
    <property type="match status" value="1"/>
</dbReference>
<dbReference type="AlphaFoldDB" id="A0A914HWB6"/>
<evidence type="ECO:0000256" key="6">
    <source>
        <dbReference type="ARBA" id="ARBA00023136"/>
    </source>
</evidence>
<keyword evidence="3" id="KW-0812">Transmembrane</keyword>
<dbReference type="GO" id="GO:0016020">
    <property type="term" value="C:membrane"/>
    <property type="evidence" value="ECO:0007669"/>
    <property type="project" value="UniProtKB-SubCell"/>
</dbReference>
<keyword evidence="4" id="KW-0735">Signal-anchor</keyword>
<dbReference type="InterPro" id="IPR026050">
    <property type="entry name" value="C1GALT1/C1GALT1_chp1"/>
</dbReference>
<proteinExistence type="inferred from homology"/>
<evidence type="ECO:0000256" key="1">
    <source>
        <dbReference type="ARBA" id="ARBA00004606"/>
    </source>
</evidence>
<evidence type="ECO:0000313" key="8">
    <source>
        <dbReference type="WBParaSite" id="Gr19_v10_g4749.t1"/>
    </source>
</evidence>
<keyword evidence="5" id="KW-1133">Transmembrane helix</keyword>
<name>A0A914HWB6_GLORO</name>
<reference evidence="8" key="1">
    <citation type="submission" date="2022-11" db="UniProtKB">
        <authorList>
            <consortium name="WormBaseParasite"/>
        </authorList>
    </citation>
    <scope>IDENTIFICATION</scope>
</reference>
<protein>
    <submittedName>
        <fullName evidence="8">Hexosyltransferase</fullName>
    </submittedName>
</protein>
<accession>A0A914HWB6</accession>
<keyword evidence="7" id="KW-1185">Reference proteome</keyword>
<evidence type="ECO:0000256" key="5">
    <source>
        <dbReference type="ARBA" id="ARBA00022989"/>
    </source>
</evidence>
<keyword evidence="6" id="KW-0472">Membrane</keyword>
<dbReference type="Proteomes" id="UP000887572">
    <property type="component" value="Unplaced"/>
</dbReference>
<comment type="similarity">
    <text evidence="2">Belongs to the glycosyltransferase 31 family. Beta3-Gal-T subfamily.</text>
</comment>